<dbReference type="Proteomes" id="UP000250079">
    <property type="component" value="Chromosome"/>
</dbReference>
<dbReference type="InterPro" id="IPR029058">
    <property type="entry name" value="AB_hydrolase_fold"/>
</dbReference>
<feature type="domain" description="Dienelactone hydrolase" evidence="1">
    <location>
        <begin position="29"/>
        <end position="143"/>
    </location>
</feature>
<dbReference type="AlphaFoldDB" id="A0A2Z2NR67"/>
<keyword evidence="3" id="KW-1185">Reference proteome</keyword>
<dbReference type="Gene3D" id="3.40.50.1820">
    <property type="entry name" value="alpha/beta hydrolase"/>
    <property type="match status" value="1"/>
</dbReference>
<dbReference type="Pfam" id="PF01738">
    <property type="entry name" value="DLH"/>
    <property type="match status" value="1"/>
</dbReference>
<reference evidence="2 3" key="1">
    <citation type="submission" date="2016-12" db="EMBL/GenBank/DDBJ databases">
        <authorList>
            <person name="Song W.-J."/>
            <person name="Kurnit D.M."/>
        </authorList>
    </citation>
    <scope>NUCLEOTIDE SEQUENCE [LARGE SCALE GENOMIC DNA]</scope>
    <source>
        <strain evidence="2 3">IMCC3135</strain>
    </source>
</reference>
<dbReference type="KEGG" id="gai:IMCC3135_05590"/>
<name>A0A2Z2NR67_9GAMM</name>
<evidence type="ECO:0000313" key="3">
    <source>
        <dbReference type="Proteomes" id="UP000250079"/>
    </source>
</evidence>
<dbReference type="EMBL" id="CP018632">
    <property type="protein sequence ID" value="ASJ71230.1"/>
    <property type="molecule type" value="Genomic_DNA"/>
</dbReference>
<evidence type="ECO:0000313" key="2">
    <source>
        <dbReference type="EMBL" id="ASJ71230.1"/>
    </source>
</evidence>
<sequence>MDIGIWYPSEGAVPASPNTPFGQALAIGAEPAGSALPVVILSHGNGGWMGSHADTALALADAGYVAIGLTHSDDNSKNENVAPSVWMFSRPRELIASIDEVQQHWPDARHMSEDQIGVFGFSAGGYTALVAAGAVPDIDLAVQHCKVQPLEYLCVIGVVDELADNLQSGALTEFAGDSRIKAVSVAAPAFGFTFNAKSLQAVTVPVQIWSGALDERVPHDSNGGVISSALPGLNEVEIVAGAGHFSYLTPCDPAMQAANAGLWERICVDATGFDRLAFHDTFNARVVEFFDKAMVP</sequence>
<gene>
    <name evidence="2" type="ORF">IMCC3135_05590</name>
</gene>
<organism evidence="2 3">
    <name type="scientific">Granulosicoccus antarcticus IMCC3135</name>
    <dbReference type="NCBI Taxonomy" id="1192854"/>
    <lineage>
        <taxon>Bacteria</taxon>
        <taxon>Pseudomonadati</taxon>
        <taxon>Pseudomonadota</taxon>
        <taxon>Gammaproteobacteria</taxon>
        <taxon>Chromatiales</taxon>
        <taxon>Granulosicoccaceae</taxon>
        <taxon>Granulosicoccus</taxon>
    </lineage>
</organism>
<accession>A0A2Z2NR67</accession>
<dbReference type="PIRSF" id="PIRSF031982">
    <property type="entry name" value="UCP031982_abhydr"/>
    <property type="match status" value="1"/>
</dbReference>
<evidence type="ECO:0000259" key="1">
    <source>
        <dbReference type="Pfam" id="PF01738"/>
    </source>
</evidence>
<dbReference type="GO" id="GO:0016787">
    <property type="term" value="F:hydrolase activity"/>
    <property type="evidence" value="ECO:0007669"/>
    <property type="project" value="InterPro"/>
</dbReference>
<dbReference type="SUPFAM" id="SSF53474">
    <property type="entry name" value="alpha/beta-Hydrolases"/>
    <property type="match status" value="1"/>
</dbReference>
<dbReference type="InterPro" id="IPR016986">
    <property type="entry name" value="UCP031982_abhydr"/>
</dbReference>
<proteinExistence type="predicted"/>
<protein>
    <recommendedName>
        <fullName evidence="1">Dienelactone hydrolase domain-containing protein</fullName>
    </recommendedName>
</protein>
<dbReference type="InterPro" id="IPR002925">
    <property type="entry name" value="Dienelactn_hydro"/>
</dbReference>